<name>A0A9Q3ZE46_9GAMM</name>
<comment type="caution">
    <text evidence="2">The sequence shown here is derived from an EMBL/GenBank/DDBJ whole genome shotgun (WGS) entry which is preliminary data.</text>
</comment>
<protein>
    <submittedName>
        <fullName evidence="2">Uncharacterized protein</fullName>
    </submittedName>
</protein>
<dbReference type="Proteomes" id="UP001107961">
    <property type="component" value="Unassembled WGS sequence"/>
</dbReference>
<keyword evidence="1" id="KW-1133">Transmembrane helix</keyword>
<feature type="transmembrane region" description="Helical" evidence="1">
    <location>
        <begin position="34"/>
        <end position="52"/>
    </location>
</feature>
<organism evidence="2 3">
    <name type="scientific">Alloalcanivorax xenomutans</name>
    <dbReference type="NCBI Taxonomy" id="1094342"/>
    <lineage>
        <taxon>Bacteria</taxon>
        <taxon>Pseudomonadati</taxon>
        <taxon>Pseudomonadota</taxon>
        <taxon>Gammaproteobacteria</taxon>
        <taxon>Oceanospirillales</taxon>
        <taxon>Alcanivoracaceae</taxon>
        <taxon>Alloalcanivorax</taxon>
    </lineage>
</organism>
<feature type="transmembrane region" description="Helical" evidence="1">
    <location>
        <begin position="9"/>
        <end position="28"/>
    </location>
</feature>
<sequence>MKKMKLTERIALISIVIGAAAGFGLTFILEGAHWAVYVVFGVLIAAGANAGLTQAEKDKKELD</sequence>
<keyword evidence="3" id="KW-1185">Reference proteome</keyword>
<proteinExistence type="predicted"/>
<evidence type="ECO:0000313" key="2">
    <source>
        <dbReference type="EMBL" id="MCE7510255.1"/>
    </source>
</evidence>
<reference evidence="2" key="1">
    <citation type="submission" date="2022-01" db="EMBL/GenBank/DDBJ databases">
        <authorList>
            <person name="Karlyshev A.V."/>
            <person name="Jaspars M."/>
        </authorList>
    </citation>
    <scope>NUCLEOTIDE SEQUENCE</scope>
    <source>
        <strain evidence="2">AGSA3-2</strain>
    </source>
</reference>
<gene>
    <name evidence="2" type="ORF">LZG35_16570</name>
</gene>
<dbReference type="RefSeq" id="WP_233926044.1">
    <property type="nucleotide sequence ID" value="NZ_JAJVKT010000022.1"/>
</dbReference>
<evidence type="ECO:0000313" key="3">
    <source>
        <dbReference type="Proteomes" id="UP001107961"/>
    </source>
</evidence>
<evidence type="ECO:0000256" key="1">
    <source>
        <dbReference type="SAM" id="Phobius"/>
    </source>
</evidence>
<accession>A0A9Q3ZE46</accession>
<dbReference type="AlphaFoldDB" id="A0A9Q3ZE46"/>
<keyword evidence="1" id="KW-0472">Membrane</keyword>
<dbReference type="EMBL" id="JAJVKT010000022">
    <property type="protein sequence ID" value="MCE7510255.1"/>
    <property type="molecule type" value="Genomic_DNA"/>
</dbReference>
<keyword evidence="1" id="KW-0812">Transmembrane</keyword>